<feature type="transmembrane region" description="Helical" evidence="1">
    <location>
        <begin position="207"/>
        <end position="222"/>
    </location>
</feature>
<protein>
    <submittedName>
        <fullName evidence="2">Uncharacterized protein</fullName>
    </submittedName>
</protein>
<dbReference type="AlphaFoldDB" id="M3HCV9"/>
<proteinExistence type="predicted"/>
<accession>M3HCV9</accession>
<keyword evidence="1" id="KW-1133">Transmembrane helix</keyword>
<feature type="transmembrane region" description="Helical" evidence="1">
    <location>
        <begin position="177"/>
        <end position="195"/>
    </location>
</feature>
<keyword evidence="1" id="KW-0472">Membrane</keyword>
<keyword evidence="1" id="KW-0812">Transmembrane</keyword>
<comment type="caution">
    <text evidence="2">The sequence shown here is derived from an EMBL/GenBank/DDBJ whole genome shotgun (WGS) entry which is preliminary data.</text>
</comment>
<dbReference type="EMBL" id="AFMD02000241">
    <property type="protein sequence ID" value="EMG22139.1"/>
    <property type="molecule type" value="Genomic_DNA"/>
</dbReference>
<sequence length="236" mass="28229">MSKSNLNQKSILIWDQIGHRIPEFSGSVYLWKEYSENVSINQFSIPKYIDQNRFRLRDKYNSLLYEFAKIQIKNKRIVDWLEIRPNFSFWWMTLIVESNYGKSAFMVSVIKLLALEEIIDHKKISEIFLNSSDSNIQKVVRKFCKENGIQFFCFSEKDSKANNGEGILWRGYNSLPYFLKASITFYVILIWYGVYENRKFLKKKCKIRISLFLIISFIYGWIRKIPSYLDRIIGRI</sequence>
<gene>
    <name evidence="2" type="ORF">LEP1GSC150_2781</name>
</gene>
<reference evidence="2 3" key="1">
    <citation type="submission" date="2013-02" db="EMBL/GenBank/DDBJ databases">
        <authorList>
            <person name="Harkins D.M."/>
            <person name="Durkin A.S."/>
            <person name="Brinkac L.M."/>
            <person name="Haft D.H."/>
            <person name="Selengut J.D."/>
            <person name="Sanka R."/>
            <person name="DePew J."/>
            <person name="Purushe J."/>
            <person name="Tulsiani S.M."/>
            <person name="Graham G.C."/>
            <person name="Burns M.-A."/>
            <person name="Dohnt M.F."/>
            <person name="Smythe L.D."/>
            <person name="McKay D.B."/>
            <person name="Craig S.B."/>
            <person name="Vinetz J.M."/>
            <person name="Sutton G.G."/>
            <person name="Nierman W.C."/>
            <person name="Fouts D.E."/>
        </authorList>
    </citation>
    <scope>NUCLEOTIDE SEQUENCE [LARGE SCALE GENOMIC DNA]</scope>
    <source>
        <strain evidence="2 3">LT2050</strain>
    </source>
</reference>
<organism evidence="2 3">
    <name type="scientific">Leptospira interrogans serovar Copenhageni str. LT2050</name>
    <dbReference type="NCBI Taxonomy" id="1001598"/>
    <lineage>
        <taxon>Bacteria</taxon>
        <taxon>Pseudomonadati</taxon>
        <taxon>Spirochaetota</taxon>
        <taxon>Spirochaetia</taxon>
        <taxon>Leptospirales</taxon>
        <taxon>Leptospiraceae</taxon>
        <taxon>Leptospira</taxon>
    </lineage>
</organism>
<dbReference type="Proteomes" id="UP000011778">
    <property type="component" value="Unassembled WGS sequence"/>
</dbReference>
<evidence type="ECO:0000313" key="3">
    <source>
        <dbReference type="Proteomes" id="UP000011778"/>
    </source>
</evidence>
<evidence type="ECO:0000256" key="1">
    <source>
        <dbReference type="SAM" id="Phobius"/>
    </source>
</evidence>
<name>M3HCV9_LEPIT</name>
<evidence type="ECO:0000313" key="2">
    <source>
        <dbReference type="EMBL" id="EMG22139.1"/>
    </source>
</evidence>